<dbReference type="InterPro" id="IPR050490">
    <property type="entry name" value="Bact_solute-bd_prot1"/>
</dbReference>
<accession>A0ABU5RY13</accession>
<dbReference type="PANTHER" id="PTHR43649">
    <property type="entry name" value="ARABINOSE-BINDING PROTEIN-RELATED"/>
    <property type="match status" value="1"/>
</dbReference>
<feature type="chain" id="PRO_5047455860" evidence="2">
    <location>
        <begin position="38"/>
        <end position="446"/>
    </location>
</feature>
<dbReference type="PANTHER" id="PTHR43649:SF12">
    <property type="entry name" value="DIACETYLCHITOBIOSE BINDING PROTEIN DASA"/>
    <property type="match status" value="1"/>
</dbReference>
<dbReference type="Pfam" id="PF01547">
    <property type="entry name" value="SBP_bac_1"/>
    <property type="match status" value="1"/>
</dbReference>
<gene>
    <name evidence="3" type="ORF">VB738_15365</name>
</gene>
<evidence type="ECO:0000313" key="3">
    <source>
        <dbReference type="EMBL" id="MEA5392642.1"/>
    </source>
</evidence>
<feature type="signal peptide" evidence="2">
    <location>
        <begin position="1"/>
        <end position="37"/>
    </location>
</feature>
<dbReference type="InterPro" id="IPR006311">
    <property type="entry name" value="TAT_signal"/>
</dbReference>
<keyword evidence="2" id="KW-0732">Signal</keyword>
<dbReference type="RefSeq" id="WP_323306579.1">
    <property type="nucleotide sequence ID" value="NZ_JAYGHX010000014.1"/>
</dbReference>
<dbReference type="SUPFAM" id="SSF53850">
    <property type="entry name" value="Periplasmic binding protein-like II"/>
    <property type="match status" value="1"/>
</dbReference>
<name>A0ABU5RY13_9CYAN</name>
<protein>
    <submittedName>
        <fullName evidence="3">Sugar ABC transporter substrate-binding protein</fullName>
    </submittedName>
</protein>
<dbReference type="PROSITE" id="PS51318">
    <property type="entry name" value="TAT"/>
    <property type="match status" value="1"/>
</dbReference>
<dbReference type="Proteomes" id="UP001304461">
    <property type="component" value="Unassembled WGS sequence"/>
</dbReference>
<dbReference type="EMBL" id="JAYGHX010000014">
    <property type="protein sequence ID" value="MEA5392642.1"/>
    <property type="molecule type" value="Genomic_DNA"/>
</dbReference>
<reference evidence="3 4" key="1">
    <citation type="submission" date="2023-12" db="EMBL/GenBank/DDBJ databases">
        <title>Baltic Sea Cyanobacteria.</title>
        <authorList>
            <person name="Delbaje E."/>
            <person name="Fewer D.P."/>
            <person name="Shishido T.K."/>
        </authorList>
    </citation>
    <scope>NUCLEOTIDE SEQUENCE [LARGE SCALE GENOMIC DNA]</scope>
    <source>
        <strain evidence="3 4">UHCC 0139</strain>
    </source>
</reference>
<evidence type="ECO:0000256" key="1">
    <source>
        <dbReference type="ARBA" id="ARBA00023136"/>
    </source>
</evidence>
<evidence type="ECO:0000256" key="2">
    <source>
        <dbReference type="SAM" id="SignalP"/>
    </source>
</evidence>
<evidence type="ECO:0000313" key="4">
    <source>
        <dbReference type="Proteomes" id="UP001304461"/>
    </source>
</evidence>
<comment type="caution">
    <text evidence="3">The sequence shown here is derived from an EMBL/GenBank/DDBJ whole genome shotgun (WGS) entry which is preliminary data.</text>
</comment>
<dbReference type="InterPro" id="IPR006059">
    <property type="entry name" value="SBP"/>
</dbReference>
<sequence>MVRIPPRSSRPSRLPRRQALRLLAAPFALALAAGACARPPAPGRGKVLNVWTLDLAPRFNDYMGRVIAAWERAHPGVTVRWTDVPWGSVERKLLASVFARTAPDLVNLNPNFAANLASKGGLRDLTPLLPPDADERYLAGIWTSGQQGGEQFGIPWYLTARVTIANRRLLRKAGLVAPPRRWEEVPAYAEAVRRRTGRYALFVTVVPDDSGELMESMVQMGVRLLDDRQRATFNSPAGRRAFAFWSDLYRRGLLPREVVSQGYRRAIELYQAGDLAQVASGPDFLRNLQTNAPGIAATSAPFPPLTGASGEANVAVMNLVVPRQSAMAPEALSFALFLSNAANQLAFAEEARVLPSSRGALASLEGRLRAAVPADGQERLVHTARLLSIETLAAARVLVPATPGVKRLQAILYTQLQRAMLGQLDSDAALAEAERQWNSYAEARWP</sequence>
<keyword evidence="1" id="KW-0472">Membrane</keyword>
<keyword evidence="4" id="KW-1185">Reference proteome</keyword>
<proteinExistence type="predicted"/>
<dbReference type="CDD" id="cd13585">
    <property type="entry name" value="PBP2_TMBP_like"/>
    <property type="match status" value="1"/>
</dbReference>
<dbReference type="Gene3D" id="3.40.190.10">
    <property type="entry name" value="Periplasmic binding protein-like II"/>
    <property type="match status" value="2"/>
</dbReference>
<organism evidence="3 4">
    <name type="scientific">Cyanobium gracile UHCC 0139</name>
    <dbReference type="NCBI Taxonomy" id="3110308"/>
    <lineage>
        <taxon>Bacteria</taxon>
        <taxon>Bacillati</taxon>
        <taxon>Cyanobacteriota</taxon>
        <taxon>Cyanophyceae</taxon>
        <taxon>Synechococcales</taxon>
        <taxon>Prochlorococcaceae</taxon>
        <taxon>Cyanobium</taxon>
    </lineage>
</organism>